<protein>
    <submittedName>
        <fullName evidence="3">Putative transposase</fullName>
    </submittedName>
</protein>
<dbReference type="PROSITE" id="PS51737">
    <property type="entry name" value="RECOMBINASE_DNA_BIND"/>
    <property type="match status" value="1"/>
</dbReference>
<dbReference type="PANTHER" id="PTHR30461">
    <property type="entry name" value="DNA-INVERTASE FROM LAMBDOID PROPHAGE"/>
    <property type="match status" value="1"/>
</dbReference>
<accession>D3JWU1</accession>
<dbReference type="InterPro" id="IPR050639">
    <property type="entry name" value="SSR_resolvase"/>
</dbReference>
<dbReference type="Pfam" id="PF07508">
    <property type="entry name" value="Recombinase"/>
    <property type="match status" value="1"/>
</dbReference>
<dbReference type="PROSITE" id="PS51736">
    <property type="entry name" value="RECOMBINASES_3"/>
    <property type="match status" value="1"/>
</dbReference>
<dbReference type="Pfam" id="PF00239">
    <property type="entry name" value="Resolvase"/>
    <property type="match status" value="1"/>
</dbReference>
<feature type="domain" description="Recombinase" evidence="2">
    <location>
        <begin position="173"/>
        <end position="315"/>
    </location>
</feature>
<dbReference type="CDD" id="cd00338">
    <property type="entry name" value="Ser_Recombinase"/>
    <property type="match status" value="1"/>
</dbReference>
<dbReference type="InterPro" id="IPR011109">
    <property type="entry name" value="DNA_bind_recombinase_dom"/>
</dbReference>
<reference evidence="3" key="1">
    <citation type="journal article" date="2010" name="J. Bacteriol.">
        <title>Identification and heterologous expression of genes involved in anaerobic dissimilatory phosphite oxidation by Desulfotignum phosphitoxidans.</title>
        <authorList>
            <person name="Simeonova D.D."/>
            <person name="Wilson M.M."/>
            <person name="Metcalf W.W."/>
            <person name="Schink B."/>
        </authorList>
    </citation>
    <scope>NUCLEOTIDE SEQUENCE</scope>
    <source>
        <strain evidence="3">FiPS-3</strain>
    </source>
</reference>
<dbReference type="EMBL" id="GU324300">
    <property type="protein sequence ID" value="ADB92511.1"/>
    <property type="molecule type" value="Genomic_DNA"/>
</dbReference>
<evidence type="ECO:0000259" key="2">
    <source>
        <dbReference type="PROSITE" id="PS51737"/>
    </source>
</evidence>
<dbReference type="Gene3D" id="3.90.1750.20">
    <property type="entry name" value="Putative Large Serine Recombinase, Chain B, Domain 2"/>
    <property type="match status" value="1"/>
</dbReference>
<dbReference type="GO" id="GO:0000150">
    <property type="term" value="F:DNA strand exchange activity"/>
    <property type="evidence" value="ECO:0007669"/>
    <property type="project" value="InterPro"/>
</dbReference>
<dbReference type="GO" id="GO:0003677">
    <property type="term" value="F:DNA binding"/>
    <property type="evidence" value="ECO:0007669"/>
    <property type="project" value="InterPro"/>
</dbReference>
<dbReference type="Gene3D" id="3.40.50.1390">
    <property type="entry name" value="Resolvase, N-terminal catalytic domain"/>
    <property type="match status" value="1"/>
</dbReference>
<evidence type="ECO:0000313" key="3">
    <source>
        <dbReference type="EMBL" id="ADB92511.1"/>
    </source>
</evidence>
<dbReference type="SUPFAM" id="SSF53041">
    <property type="entry name" value="Resolvase-like"/>
    <property type="match status" value="1"/>
</dbReference>
<dbReference type="InterPro" id="IPR038109">
    <property type="entry name" value="DNA_bind_recomb_sf"/>
</dbReference>
<organism evidence="3">
    <name type="scientific">Desulfotignum phosphitoxidans</name>
    <dbReference type="NCBI Taxonomy" id="190898"/>
    <lineage>
        <taxon>Bacteria</taxon>
        <taxon>Pseudomonadati</taxon>
        <taxon>Thermodesulfobacteriota</taxon>
        <taxon>Desulfobacteria</taxon>
        <taxon>Desulfobacterales</taxon>
        <taxon>Desulfobacteraceae</taxon>
        <taxon>Desulfotignum</taxon>
    </lineage>
</organism>
<sequence length="477" mass="54189">MEATSKITTNHLKRTAYLYIRQSTVRQVFENTESTKRQYDLKRRAVALGWHTERIEVIDTDLGKSGSTAVDRQGFQKLVAEVGLGWAGIVMGLEVSRLARNSMDWHRLIEICALTNTLILDEDGIYDPTDFNDRLLLGLKGTMSEAETHVLRARLRGGLLNKARRGELRCQLPVGLLYDINGKVILNPDQQVQASLHLVFETFLRTGTAHRTARHFRDNGLLFPRKIISGADKGKVIWGPVTVKRVLEVLHNPRYAGAYSYGRGQWKKKLNGERKKWEVLPKDRWQVLIPDAHPGYISWQQYEDIALLIEDVTLLKKEQIIVQVRYRGGKTTTLKLPLPLNAWQGLKTPKHVLTKMDELFNKYTDSQVADKLNLQGLKSGAGNDFSAASVRWARYSAGLKSFADRLKESGLLTSKQMGIQLGVSETTVISWRKKGLLQGRRCNDKNQWLYFPDSKEKINDNQWVNKKSLERTVGGAV</sequence>
<dbReference type="InterPro" id="IPR036162">
    <property type="entry name" value="Resolvase-like_N_sf"/>
</dbReference>
<proteinExistence type="predicted"/>
<feature type="domain" description="Resolvase/invertase-type recombinase catalytic" evidence="1">
    <location>
        <begin position="15"/>
        <end position="166"/>
    </location>
</feature>
<dbReference type="InterPro" id="IPR006119">
    <property type="entry name" value="Resolv_N"/>
</dbReference>
<evidence type="ECO:0000259" key="1">
    <source>
        <dbReference type="PROSITE" id="PS51736"/>
    </source>
</evidence>
<dbReference type="AlphaFoldDB" id="D3JWU1"/>
<name>D3JWU1_9BACT</name>
<dbReference type="PANTHER" id="PTHR30461:SF23">
    <property type="entry name" value="DNA RECOMBINASE-RELATED"/>
    <property type="match status" value="1"/>
</dbReference>
<dbReference type="SMART" id="SM00857">
    <property type="entry name" value="Resolvase"/>
    <property type="match status" value="1"/>
</dbReference>